<dbReference type="Pfam" id="PF03776">
    <property type="entry name" value="MinE"/>
    <property type="match status" value="1"/>
</dbReference>
<evidence type="ECO:0000256" key="3">
    <source>
        <dbReference type="HAMAP-Rule" id="MF_00262"/>
    </source>
</evidence>
<dbReference type="EMBL" id="JADEXQ010000005">
    <property type="protein sequence ID" value="MBE9028647.1"/>
    <property type="molecule type" value="Genomic_DNA"/>
</dbReference>
<dbReference type="InterPro" id="IPR036707">
    <property type="entry name" value="MinE_sf"/>
</dbReference>
<evidence type="ECO:0000313" key="5">
    <source>
        <dbReference type="EMBL" id="MBE9028647.1"/>
    </source>
</evidence>
<feature type="region of interest" description="Disordered" evidence="4">
    <location>
        <begin position="102"/>
        <end position="164"/>
    </location>
</feature>
<dbReference type="SUPFAM" id="SSF55229">
    <property type="entry name" value="Cell division protein MinE topological specificity domain"/>
    <property type="match status" value="1"/>
</dbReference>
<protein>
    <recommendedName>
        <fullName evidence="3">Cell division topological specificity factor</fullName>
    </recommendedName>
</protein>
<gene>
    <name evidence="3 5" type="primary">minE</name>
    <name evidence="5" type="ORF">IQ266_02600</name>
</gene>
<dbReference type="GO" id="GO:0051301">
    <property type="term" value="P:cell division"/>
    <property type="evidence" value="ECO:0007669"/>
    <property type="project" value="UniProtKB-KW"/>
</dbReference>
<evidence type="ECO:0000256" key="1">
    <source>
        <dbReference type="ARBA" id="ARBA00008168"/>
    </source>
</evidence>
<dbReference type="HAMAP" id="MF_00262">
    <property type="entry name" value="MinE"/>
    <property type="match status" value="1"/>
</dbReference>
<keyword evidence="3" id="KW-0131">Cell cycle</keyword>
<accession>A0A928VJ71</accession>
<dbReference type="GO" id="GO:0032955">
    <property type="term" value="P:regulation of division septum assembly"/>
    <property type="evidence" value="ECO:0007669"/>
    <property type="project" value="InterPro"/>
</dbReference>
<dbReference type="RefSeq" id="WP_264323472.1">
    <property type="nucleotide sequence ID" value="NZ_JADEXQ010000005.1"/>
</dbReference>
<proteinExistence type="inferred from homology"/>
<sequence>MNLREILDRMFPGIGDRNSRQDVKNRLKLVLAHDRAAIEPDMLEAMRREILEVVSRYVDLDSEEMELSLDSSDRLTVLVANLPIRRVNPEFYTVKDETITGEELPEIELDEDKIGDPNASETPTESPTSPAVETDATAEPPEITAETASTADKEAQAAAESAETAKARLENVVIQDDEAMN</sequence>
<dbReference type="Proteomes" id="UP000625316">
    <property type="component" value="Unassembled WGS sequence"/>
</dbReference>
<dbReference type="Gene3D" id="3.30.1070.10">
    <property type="entry name" value="Cell division topological specificity factor MinE"/>
    <property type="match status" value="1"/>
</dbReference>
<name>A0A928VJ71_9CYAN</name>
<dbReference type="InterPro" id="IPR005527">
    <property type="entry name" value="MinE"/>
</dbReference>
<keyword evidence="6" id="KW-1185">Reference proteome</keyword>
<comment type="similarity">
    <text evidence="1 3">Belongs to the MinE family.</text>
</comment>
<feature type="compositionally biased region" description="Acidic residues" evidence="4">
    <location>
        <begin position="102"/>
        <end position="113"/>
    </location>
</feature>
<evidence type="ECO:0000256" key="4">
    <source>
        <dbReference type="SAM" id="MobiDB-lite"/>
    </source>
</evidence>
<keyword evidence="3 5" id="KW-0132">Cell division</keyword>
<comment type="caution">
    <text evidence="5">The sequence shown here is derived from an EMBL/GenBank/DDBJ whole genome shotgun (WGS) entry which is preliminary data.</text>
</comment>
<dbReference type="NCBIfam" id="TIGR01215">
    <property type="entry name" value="minE"/>
    <property type="match status" value="1"/>
</dbReference>
<dbReference type="AlphaFoldDB" id="A0A928VJ71"/>
<reference evidence="5" key="1">
    <citation type="submission" date="2020-10" db="EMBL/GenBank/DDBJ databases">
        <authorList>
            <person name="Castelo-Branco R."/>
            <person name="Eusebio N."/>
            <person name="Adriana R."/>
            <person name="Vieira A."/>
            <person name="Brugerolle De Fraissinette N."/>
            <person name="Rezende De Castro R."/>
            <person name="Schneider M.P."/>
            <person name="Vasconcelos V."/>
            <person name="Leao P.N."/>
        </authorList>
    </citation>
    <scope>NUCLEOTIDE SEQUENCE</scope>
    <source>
        <strain evidence="5">LEGE 11480</strain>
    </source>
</reference>
<evidence type="ECO:0000313" key="6">
    <source>
        <dbReference type="Proteomes" id="UP000625316"/>
    </source>
</evidence>
<comment type="function">
    <text evidence="2 3">Prevents the cell division inhibition by proteins MinC and MinD at internal division sites while permitting inhibition at polar sites. This ensures cell division at the proper site by restricting the formation of a division septum at the midpoint of the long axis of the cell.</text>
</comment>
<feature type="compositionally biased region" description="Polar residues" evidence="4">
    <location>
        <begin position="119"/>
        <end position="131"/>
    </location>
</feature>
<evidence type="ECO:0000256" key="2">
    <source>
        <dbReference type="ARBA" id="ARBA00025265"/>
    </source>
</evidence>
<organism evidence="5 6">
    <name type="scientific">Romeriopsis navalis LEGE 11480</name>
    <dbReference type="NCBI Taxonomy" id="2777977"/>
    <lineage>
        <taxon>Bacteria</taxon>
        <taxon>Bacillati</taxon>
        <taxon>Cyanobacteriota</taxon>
        <taxon>Cyanophyceae</taxon>
        <taxon>Leptolyngbyales</taxon>
        <taxon>Leptolyngbyaceae</taxon>
        <taxon>Romeriopsis</taxon>
        <taxon>Romeriopsis navalis</taxon>
    </lineage>
</organism>